<protein>
    <recommendedName>
        <fullName evidence="4">Gustatory receptor</fullName>
    </recommendedName>
</protein>
<keyword evidence="1" id="KW-0812">Transmembrane</keyword>
<evidence type="ECO:0000313" key="3">
    <source>
        <dbReference type="Proteomes" id="UP000887013"/>
    </source>
</evidence>
<dbReference type="AlphaFoldDB" id="A0A8X6TAS4"/>
<dbReference type="OrthoDB" id="6452729at2759"/>
<reference evidence="2" key="1">
    <citation type="submission" date="2020-08" db="EMBL/GenBank/DDBJ databases">
        <title>Multicomponent nature underlies the extraordinary mechanical properties of spider dragline silk.</title>
        <authorList>
            <person name="Kono N."/>
            <person name="Nakamura H."/>
            <person name="Mori M."/>
            <person name="Yoshida Y."/>
            <person name="Ohtoshi R."/>
            <person name="Malay A.D."/>
            <person name="Moran D.A.P."/>
            <person name="Tomita M."/>
            <person name="Numata K."/>
            <person name="Arakawa K."/>
        </authorList>
    </citation>
    <scope>NUCLEOTIDE SEQUENCE</scope>
</reference>
<name>A0A8X6TAS4_NEPPI</name>
<feature type="transmembrane region" description="Helical" evidence="1">
    <location>
        <begin position="281"/>
        <end position="299"/>
    </location>
</feature>
<feature type="transmembrane region" description="Helical" evidence="1">
    <location>
        <begin position="173"/>
        <end position="193"/>
    </location>
</feature>
<evidence type="ECO:0000256" key="1">
    <source>
        <dbReference type="SAM" id="Phobius"/>
    </source>
</evidence>
<dbReference type="EMBL" id="BMAW01054125">
    <property type="protein sequence ID" value="GFS94718.1"/>
    <property type="molecule type" value="Genomic_DNA"/>
</dbReference>
<sequence length="389" mass="45155">MHFESYTTVKQFSEMELQNNIPKFLLSFLRLTGLVEISDQNVKCSSVSRTIDILVFVMFLDLFVITLMDFEHSESKIDMAYLSSFFLTITVWFILRYKKKGITHLLQKSEGTSSSFREKILNFMILLNYCMPLTYSAFLVCSLNQSEAARYFFYGCEVKYISIQTVITGIKSFLGYMIFPTFGNIVALLYIFLCFRSSDCLNNLSWEIEKSSLEDFTLSKQISILKKRTKIYYILLNIQNNFSLPIFFVIVANILICGCITGWFLIIKWDESDFLLKMESVFFGTNALVNVISILWTAGNVSVEMSKFKEIFHYKTHLKLLSRYSKQELHFKMDLMNEPEFVLTGWDVLPLRRSMILGLIGTLLTYTVLVMNTNGSEKINVRCSTELKK</sequence>
<evidence type="ECO:0000313" key="2">
    <source>
        <dbReference type="EMBL" id="GFS94718.1"/>
    </source>
</evidence>
<dbReference type="Proteomes" id="UP000887013">
    <property type="component" value="Unassembled WGS sequence"/>
</dbReference>
<comment type="caution">
    <text evidence="2">The sequence shown here is derived from an EMBL/GenBank/DDBJ whole genome shotgun (WGS) entry which is preliminary data.</text>
</comment>
<feature type="transmembrane region" description="Helical" evidence="1">
    <location>
        <begin position="80"/>
        <end position="97"/>
    </location>
</feature>
<keyword evidence="1" id="KW-0472">Membrane</keyword>
<evidence type="ECO:0008006" key="4">
    <source>
        <dbReference type="Google" id="ProtNLM"/>
    </source>
</evidence>
<feature type="transmembrane region" description="Helical" evidence="1">
    <location>
        <begin position="246"/>
        <end position="269"/>
    </location>
</feature>
<keyword evidence="1" id="KW-1133">Transmembrane helix</keyword>
<keyword evidence="3" id="KW-1185">Reference proteome</keyword>
<proteinExistence type="predicted"/>
<organism evidence="2 3">
    <name type="scientific">Nephila pilipes</name>
    <name type="common">Giant wood spider</name>
    <name type="synonym">Nephila maculata</name>
    <dbReference type="NCBI Taxonomy" id="299642"/>
    <lineage>
        <taxon>Eukaryota</taxon>
        <taxon>Metazoa</taxon>
        <taxon>Ecdysozoa</taxon>
        <taxon>Arthropoda</taxon>
        <taxon>Chelicerata</taxon>
        <taxon>Arachnida</taxon>
        <taxon>Araneae</taxon>
        <taxon>Araneomorphae</taxon>
        <taxon>Entelegynae</taxon>
        <taxon>Araneoidea</taxon>
        <taxon>Nephilidae</taxon>
        <taxon>Nephila</taxon>
    </lineage>
</organism>
<gene>
    <name evidence="2" type="primary">AVEN_238246_1</name>
    <name evidence="2" type="ORF">NPIL_509621</name>
</gene>
<feature type="transmembrane region" description="Helical" evidence="1">
    <location>
        <begin position="50"/>
        <end position="68"/>
    </location>
</feature>
<accession>A0A8X6TAS4</accession>